<keyword evidence="5 8" id="KW-0521">NADP</keyword>
<evidence type="ECO:0000259" key="9">
    <source>
        <dbReference type="Pfam" id="PF07992"/>
    </source>
</evidence>
<dbReference type="InterPro" id="IPR055275">
    <property type="entry name" value="Ferredox_Rdtase"/>
</dbReference>
<feature type="domain" description="FAD/NAD(P)-binding" evidence="9">
    <location>
        <begin position="3"/>
        <end position="168"/>
    </location>
</feature>
<dbReference type="InterPro" id="IPR021163">
    <property type="entry name" value="Ferredox_Rdtase_adrenod"/>
</dbReference>
<evidence type="ECO:0000256" key="7">
    <source>
        <dbReference type="PIRSR" id="PIRSR000362-1"/>
    </source>
</evidence>
<feature type="binding site" evidence="8">
    <location>
        <position position="355"/>
    </location>
    <ligand>
        <name>NADP(+)</name>
        <dbReference type="ChEBI" id="CHEBI:58349"/>
    </ligand>
</feature>
<sequence length="445" mass="48362">MRHIAIIGSGPAGYYTAEAAQKKFGDDVMVDIIDRLPVPYGLIRFGVAPDHQSIKGVSRRYEATALSENVRFVGNVSVGKDVSISELQSCYDAVILATGAPNDRPLDIKGADLGNVYGSAAFVGWYNGHPDFAELKPNLDVRNVVIIGNGNVALDVARILAKTTKEFEGADIVDHALSALSLSKIENITILGRRGPHQIAMTPKELGELSKLENAAPVVDMRDLPDIGEDALLEPGIRKSVTHLRDFAAVPQSLMGDKDKRIFFDFFASPVEIIGDGAAKKIKVEKTMLDHQLRSNGTGEFYDIDADLIISCIGYQTPPIDEVPYEHGRGRFANVDGRILPGLYCVGWARRGPSGTIGTNRPDGFAIVDIVAEDLSQNGNANTNANISGQKKGRAALDEILSQRQVKAVTFRDWKKIEQAEIARAREGAPREKFATIEEMVAILE</sequence>
<feature type="binding site" evidence="7">
    <location>
        <position position="42"/>
    </location>
    <ligand>
        <name>FAD</name>
        <dbReference type="ChEBI" id="CHEBI:57692"/>
    </ligand>
</feature>
<protein>
    <submittedName>
        <fullName evidence="10">Pyridine nucleotide-disulfide oxidoreductase</fullName>
    </submittedName>
</protein>
<dbReference type="InterPro" id="IPR023753">
    <property type="entry name" value="FAD/NAD-binding_dom"/>
</dbReference>
<feature type="binding site" evidence="7">
    <location>
        <position position="78"/>
    </location>
    <ligand>
        <name>FAD</name>
        <dbReference type="ChEBI" id="CHEBI:57692"/>
    </ligand>
</feature>
<comment type="cofactor">
    <cofactor evidence="1 7">
        <name>FAD</name>
        <dbReference type="ChEBI" id="CHEBI:57692"/>
    </cofactor>
</comment>
<gene>
    <name evidence="10" type="ORF">LPB140_06025</name>
</gene>
<feature type="binding site" evidence="7">
    <location>
        <begin position="355"/>
        <end position="357"/>
    </location>
    <ligand>
        <name>FAD</name>
        <dbReference type="ChEBI" id="CHEBI:57692"/>
    </ligand>
</feature>
<name>A0A1L3JBB1_9SPHN</name>
<evidence type="ECO:0000256" key="5">
    <source>
        <dbReference type="ARBA" id="ARBA00022857"/>
    </source>
</evidence>
<feature type="binding site" evidence="7">
    <location>
        <position position="348"/>
    </location>
    <ligand>
        <name>FAD</name>
        <dbReference type="ChEBI" id="CHEBI:57692"/>
    </ligand>
</feature>
<dbReference type="AlphaFoldDB" id="A0A1L3JBB1"/>
<dbReference type="InterPro" id="IPR036188">
    <property type="entry name" value="FAD/NAD-bd_sf"/>
</dbReference>
<dbReference type="STRING" id="1913578.LPB140_06025"/>
<organism evidence="10 11">
    <name type="scientific">Sphingorhabdus lutea</name>
    <dbReference type="NCBI Taxonomy" id="1913578"/>
    <lineage>
        <taxon>Bacteria</taxon>
        <taxon>Pseudomonadati</taxon>
        <taxon>Pseudomonadota</taxon>
        <taxon>Alphaproteobacteria</taxon>
        <taxon>Sphingomonadales</taxon>
        <taxon>Sphingomonadaceae</taxon>
        <taxon>Sphingorhabdus</taxon>
    </lineage>
</organism>
<dbReference type="RefSeq" id="WP_072559078.1">
    <property type="nucleotide sequence ID" value="NZ_CP018154.1"/>
</dbReference>
<dbReference type="KEGG" id="sphl:LPB140_06025"/>
<keyword evidence="11" id="KW-1185">Reference proteome</keyword>
<evidence type="ECO:0000256" key="2">
    <source>
        <dbReference type="ARBA" id="ARBA00008312"/>
    </source>
</evidence>
<keyword evidence="6" id="KW-0560">Oxidoreductase</keyword>
<dbReference type="PANTHER" id="PTHR48467">
    <property type="entry name" value="GLUTAMATE SYNTHASE 1 [NADH], CHLOROPLASTIC-LIKE"/>
    <property type="match status" value="1"/>
</dbReference>
<evidence type="ECO:0000256" key="1">
    <source>
        <dbReference type="ARBA" id="ARBA00001974"/>
    </source>
</evidence>
<proteinExistence type="inferred from homology"/>
<accession>A0A1L3JBB1</accession>
<dbReference type="Proteomes" id="UP000242561">
    <property type="component" value="Chromosome"/>
</dbReference>
<evidence type="ECO:0000256" key="6">
    <source>
        <dbReference type="ARBA" id="ARBA00023002"/>
    </source>
</evidence>
<dbReference type="EMBL" id="CP018154">
    <property type="protein sequence ID" value="APG62425.1"/>
    <property type="molecule type" value="Genomic_DNA"/>
</dbReference>
<evidence type="ECO:0000256" key="3">
    <source>
        <dbReference type="ARBA" id="ARBA00022630"/>
    </source>
</evidence>
<evidence type="ECO:0000313" key="10">
    <source>
        <dbReference type="EMBL" id="APG62425.1"/>
    </source>
</evidence>
<feature type="binding site" evidence="7">
    <location>
        <position position="12"/>
    </location>
    <ligand>
        <name>FAD</name>
        <dbReference type="ChEBI" id="CHEBI:57692"/>
    </ligand>
</feature>
<dbReference type="PIRSF" id="PIRSF000362">
    <property type="entry name" value="FNR"/>
    <property type="match status" value="1"/>
</dbReference>
<evidence type="ECO:0000256" key="4">
    <source>
        <dbReference type="ARBA" id="ARBA00022827"/>
    </source>
</evidence>
<feature type="binding site" evidence="8">
    <location>
        <begin position="193"/>
        <end position="194"/>
    </location>
    <ligand>
        <name>NADP(+)</name>
        <dbReference type="ChEBI" id="CHEBI:58349"/>
    </ligand>
</feature>
<feature type="binding site" evidence="8">
    <location>
        <position position="205"/>
    </location>
    <ligand>
        <name>NADP(+)</name>
        <dbReference type="ChEBI" id="CHEBI:58349"/>
    </ligand>
</feature>
<dbReference type="PANTHER" id="PTHR48467:SF1">
    <property type="entry name" value="GLUTAMATE SYNTHASE 1 [NADH], CHLOROPLASTIC-LIKE"/>
    <property type="match status" value="1"/>
</dbReference>
<dbReference type="OrthoDB" id="9803192at2"/>
<dbReference type="Pfam" id="PF07992">
    <property type="entry name" value="Pyr_redox_2"/>
    <property type="match status" value="1"/>
</dbReference>
<dbReference type="GO" id="GO:0016491">
    <property type="term" value="F:oxidoreductase activity"/>
    <property type="evidence" value="ECO:0007669"/>
    <property type="project" value="UniProtKB-KW"/>
</dbReference>
<dbReference type="Gene3D" id="3.50.50.60">
    <property type="entry name" value="FAD/NAD(P)-binding domain"/>
    <property type="match status" value="1"/>
</dbReference>
<dbReference type="PRINTS" id="PR00419">
    <property type="entry name" value="ADXRDTASE"/>
</dbReference>
<dbReference type="SUPFAM" id="SSF51971">
    <property type="entry name" value="Nucleotide-binding domain"/>
    <property type="match status" value="1"/>
</dbReference>
<reference evidence="10 11" key="1">
    <citation type="submission" date="2016-11" db="EMBL/GenBank/DDBJ databases">
        <title>Sphingorhabdus sp. LPB0140, isolated from marine environment.</title>
        <authorList>
            <person name="Kim E."/>
            <person name="Yi H."/>
        </authorList>
    </citation>
    <scope>NUCLEOTIDE SEQUENCE [LARGE SCALE GENOMIC DNA]</scope>
    <source>
        <strain evidence="10 11">LPB0140</strain>
    </source>
</reference>
<keyword evidence="3" id="KW-0285">Flavoprotein</keyword>
<evidence type="ECO:0000313" key="11">
    <source>
        <dbReference type="Proteomes" id="UP000242561"/>
    </source>
</evidence>
<dbReference type="Gene3D" id="3.40.50.720">
    <property type="entry name" value="NAD(P)-binding Rossmann-like Domain"/>
    <property type="match status" value="1"/>
</dbReference>
<evidence type="ECO:0000256" key="8">
    <source>
        <dbReference type="PIRSR" id="PIRSR000362-2"/>
    </source>
</evidence>
<keyword evidence="4 7" id="KW-0274">FAD</keyword>
<feature type="binding site" evidence="8">
    <location>
        <begin position="149"/>
        <end position="152"/>
    </location>
    <ligand>
        <name>NADP(+)</name>
        <dbReference type="ChEBI" id="CHEBI:58349"/>
    </ligand>
</feature>
<comment type="similarity">
    <text evidence="2">Belongs to the ferredoxin--NADP reductase type 1 family.</text>
</comment>